<dbReference type="OrthoDB" id="321184at2"/>
<dbReference type="EMBL" id="RQFM01000010">
    <property type="protein sequence ID" value="TGK88042.1"/>
    <property type="molecule type" value="Genomic_DNA"/>
</dbReference>
<dbReference type="EMBL" id="RQFL01000031">
    <property type="protein sequence ID" value="TGK88692.1"/>
    <property type="molecule type" value="Genomic_DNA"/>
</dbReference>
<name>A0A4R9IHX5_9LEPT</name>
<sequence length="487" mass="57049">MEEEYTCFRFHMDQSKKAIGFFVSLGILVLGFLFFNTKQIDPFSDFALLEWQIKLALQGKFYLPYDSSLLDPNFQFFPLPDLFFHVHKGFVYSTFPNFYPIFSAPFYVINGPFGIRIVQFVLFFVSIFIFYQIKKDGIATILLLFGSSIPLYIFLIHDTIVFFFLEISILYLLHRKWNVLPGILSICLVWMRPEMAVSIFLILFFFSKEKNWKNITITFMLTGFVFSIVNKITLGTFFPLRLVKSPEFHFSTDTSLFLFKILLEQIPIFILFIIYLIKAISQKKNLYQYITIIFVTFLLVLISPNTGGHNTPRYFYGLFPLYILLLRNNDNERTITKFTKTWGVLCFILSLYQINLLFQKSKELTKISKYQTNTVSEITKLENKVLVFNNSDFSFVSLPVLENISSLQTKKDIFLLRPNFSKKTFIQILSAKNADSFVFLELPPSPIPLGPIVTDPENRRLGEYKMEKQYQLPNALLPIQITEYKRQ</sequence>
<evidence type="ECO:0000256" key="1">
    <source>
        <dbReference type="SAM" id="Phobius"/>
    </source>
</evidence>
<keyword evidence="1" id="KW-0812">Transmembrane</keyword>
<dbReference type="AlphaFoldDB" id="A0A4R9IHX5"/>
<dbReference type="Proteomes" id="UP000297394">
    <property type="component" value="Unassembled WGS sequence"/>
</dbReference>
<evidence type="ECO:0008006" key="6">
    <source>
        <dbReference type="Google" id="ProtNLM"/>
    </source>
</evidence>
<protein>
    <recommendedName>
        <fullName evidence="6">DUF2079 domain-containing protein</fullName>
    </recommendedName>
</protein>
<evidence type="ECO:0000313" key="5">
    <source>
        <dbReference type="Proteomes" id="UP000297918"/>
    </source>
</evidence>
<keyword evidence="1" id="KW-1133">Transmembrane helix</keyword>
<reference evidence="4 5" key="2">
    <citation type="journal article" date="2019" name="PLoS Negl. Trop. Dis.">
        <title>Revisiting the worldwide diversity of Leptospira species in the environment.</title>
        <authorList>
            <person name="Vincent A.T."/>
            <person name="Schiettekatte O."/>
            <person name="Bourhy P."/>
            <person name="Veyrier F.J."/>
            <person name="Picardeau M."/>
        </authorList>
    </citation>
    <scope>NUCLEOTIDE SEQUENCE [LARGE SCALE GENOMIC DNA]</scope>
    <source>
        <strain evidence="2 4">201800280</strain>
        <strain evidence="5">201800281</strain>
    </source>
</reference>
<evidence type="ECO:0000313" key="2">
    <source>
        <dbReference type="EMBL" id="TGK88042.1"/>
    </source>
</evidence>
<keyword evidence="5" id="KW-1185">Reference proteome</keyword>
<feature type="transmembrane region" description="Helical" evidence="1">
    <location>
        <begin position="113"/>
        <end position="131"/>
    </location>
</feature>
<comment type="caution">
    <text evidence="2">The sequence shown here is derived from an EMBL/GenBank/DDBJ whole genome shotgun (WGS) entry which is preliminary data.</text>
</comment>
<keyword evidence="1" id="KW-0472">Membrane</keyword>
<feature type="transmembrane region" description="Helical" evidence="1">
    <location>
        <begin position="257"/>
        <end position="277"/>
    </location>
</feature>
<accession>A0A4R9IHX5</accession>
<evidence type="ECO:0000313" key="4">
    <source>
        <dbReference type="Proteomes" id="UP000297394"/>
    </source>
</evidence>
<feature type="transmembrane region" description="Helical" evidence="1">
    <location>
        <begin position="151"/>
        <end position="173"/>
    </location>
</feature>
<evidence type="ECO:0000313" key="3">
    <source>
        <dbReference type="EMBL" id="TGK88692.1"/>
    </source>
</evidence>
<feature type="transmembrane region" description="Helical" evidence="1">
    <location>
        <begin position="217"/>
        <end position="237"/>
    </location>
</feature>
<organism evidence="2 4">
    <name type="scientific">Leptospira bourretii</name>
    <dbReference type="NCBI Taxonomy" id="2484962"/>
    <lineage>
        <taxon>Bacteria</taxon>
        <taxon>Pseudomonadati</taxon>
        <taxon>Spirochaetota</taxon>
        <taxon>Spirochaetia</taxon>
        <taxon>Leptospirales</taxon>
        <taxon>Leptospiraceae</taxon>
        <taxon>Leptospira</taxon>
    </lineage>
</organism>
<feature type="transmembrane region" description="Helical" evidence="1">
    <location>
        <begin position="18"/>
        <end position="35"/>
    </location>
</feature>
<feature type="transmembrane region" description="Helical" evidence="1">
    <location>
        <begin position="341"/>
        <end position="358"/>
    </location>
</feature>
<dbReference type="Proteomes" id="UP000297918">
    <property type="component" value="Unassembled WGS sequence"/>
</dbReference>
<dbReference type="NCBIfam" id="NF047440">
    <property type="entry name" value="LA3751_2_3_fam"/>
    <property type="match status" value="1"/>
</dbReference>
<gene>
    <name evidence="2" type="ORF">EHQ23_04135</name>
    <name evidence="3" type="ORF">EHQ26_16660</name>
</gene>
<feature type="transmembrane region" description="Helical" evidence="1">
    <location>
        <begin position="179"/>
        <end position="205"/>
    </location>
</feature>
<proteinExistence type="predicted"/>
<reference evidence="3" key="1">
    <citation type="submission" date="2018-10" db="EMBL/GenBank/DDBJ databases">
        <authorList>
            <person name="Vincent A.T."/>
            <person name="Schiettekatte O."/>
            <person name="Bourhy P."/>
            <person name="Veyrier F.J."/>
            <person name="Picardeau M."/>
        </authorList>
    </citation>
    <scope>NUCLEOTIDE SEQUENCE</scope>
    <source>
        <strain evidence="3">201800281</strain>
    </source>
</reference>
<feature type="transmembrane region" description="Helical" evidence="1">
    <location>
        <begin position="289"/>
        <end position="307"/>
    </location>
</feature>
<dbReference type="InterPro" id="IPR059217">
    <property type="entry name" value="LA3751_2-like"/>
</dbReference>